<dbReference type="OrthoDB" id="2891316at2"/>
<dbReference type="EMBL" id="PDOE01000001">
    <property type="protein sequence ID" value="RKL68531.1"/>
    <property type="molecule type" value="Genomic_DNA"/>
</dbReference>
<accession>A0A3A9KDI6</accession>
<dbReference type="AlphaFoldDB" id="A0A3A9KDI6"/>
<evidence type="ECO:0000313" key="1">
    <source>
        <dbReference type="EMBL" id="RKL68531.1"/>
    </source>
</evidence>
<protein>
    <submittedName>
        <fullName evidence="1">Uncharacterized protein</fullName>
    </submittedName>
</protein>
<reference evidence="1 2" key="1">
    <citation type="submission" date="2017-10" db="EMBL/GenBank/DDBJ databases">
        <title>Bacillus sp. nov., a halophilic bacterium isolated from a Keqin Lake.</title>
        <authorList>
            <person name="Wang H."/>
        </authorList>
    </citation>
    <scope>NUCLEOTIDE SEQUENCE [LARGE SCALE GENOMIC DNA]</scope>
    <source>
        <strain evidence="1 2">KCTC 13187</strain>
    </source>
</reference>
<gene>
    <name evidence="1" type="ORF">CR203_00275</name>
</gene>
<comment type="caution">
    <text evidence="1">The sequence shown here is derived from an EMBL/GenBank/DDBJ whole genome shotgun (WGS) entry which is preliminary data.</text>
</comment>
<evidence type="ECO:0000313" key="2">
    <source>
        <dbReference type="Proteomes" id="UP000281498"/>
    </source>
</evidence>
<name>A0A3A9KDI6_9BACI</name>
<organism evidence="1 2">
    <name type="scientific">Salipaludibacillus neizhouensis</name>
    <dbReference type="NCBI Taxonomy" id="885475"/>
    <lineage>
        <taxon>Bacteria</taxon>
        <taxon>Bacillati</taxon>
        <taxon>Bacillota</taxon>
        <taxon>Bacilli</taxon>
        <taxon>Bacillales</taxon>
        <taxon>Bacillaceae</taxon>
    </lineage>
</organism>
<proteinExistence type="predicted"/>
<sequence>MNKIEEIETKSSLVYFPIVHDRVESFLLAHWEQVWQDCRTLTWKEWLHSSCYDLFRSEVIDDILASNHVLELSPVKEITKS</sequence>
<dbReference type="RefSeq" id="WP_110936830.1">
    <property type="nucleotide sequence ID" value="NZ_PDOE01000001.1"/>
</dbReference>
<keyword evidence="2" id="KW-1185">Reference proteome</keyword>
<dbReference type="Proteomes" id="UP000281498">
    <property type="component" value="Unassembled WGS sequence"/>
</dbReference>